<feature type="non-terminal residue" evidence="3">
    <location>
        <position position="1"/>
    </location>
</feature>
<keyword evidence="2" id="KW-1133">Transmembrane helix</keyword>
<dbReference type="EMBL" id="QZAB01000525">
    <property type="protein sequence ID" value="RQD81182.1"/>
    <property type="molecule type" value="Genomic_DNA"/>
</dbReference>
<proteinExistence type="predicted"/>
<name>A0A424YQV8_9EURY</name>
<dbReference type="PANTHER" id="PTHR12128">
    <property type="entry name" value="DIHYDRODIPICOLINATE SYNTHASE"/>
    <property type="match status" value="1"/>
</dbReference>
<keyword evidence="2" id="KW-0472">Membrane</keyword>
<keyword evidence="2" id="KW-0812">Transmembrane</keyword>
<dbReference type="InterPro" id="IPR002220">
    <property type="entry name" value="DapA-like"/>
</dbReference>
<evidence type="ECO:0000313" key="3">
    <source>
        <dbReference type="EMBL" id="RQD81182.1"/>
    </source>
</evidence>
<sequence length="106" mass="11575">EDPLTYPMLASGASGVISVAANVAPSHMMRMYEYIMDNDMLSARQVHYELLPLMDALFLETNPIPVKQAMDMIGLNGGPLRLPLSALSQSNSQILKETLDNLGVLL</sequence>
<dbReference type="GO" id="GO:0008675">
    <property type="term" value="F:2-dehydro-3-deoxy-phosphogluconate aldolase activity"/>
    <property type="evidence" value="ECO:0007669"/>
    <property type="project" value="UniProtKB-ARBA"/>
</dbReference>
<comment type="caution">
    <text evidence="3">The sequence shown here is derived from an EMBL/GenBank/DDBJ whole genome shotgun (WGS) entry which is preliminary data.</text>
</comment>
<dbReference type="GO" id="GO:0008840">
    <property type="term" value="F:4-hydroxy-tetrahydrodipicolinate synthase activity"/>
    <property type="evidence" value="ECO:0007669"/>
    <property type="project" value="TreeGrafter"/>
</dbReference>
<accession>A0A424YQV8</accession>
<dbReference type="Pfam" id="PF00701">
    <property type="entry name" value="DHDPS"/>
    <property type="match status" value="1"/>
</dbReference>
<dbReference type="Proteomes" id="UP000284763">
    <property type="component" value="Unassembled WGS sequence"/>
</dbReference>
<gene>
    <name evidence="3" type="ORF">D5R95_08285</name>
</gene>
<keyword evidence="1" id="KW-0456">Lyase</keyword>
<dbReference type="Gene3D" id="3.20.20.70">
    <property type="entry name" value="Aldolase class I"/>
    <property type="match status" value="1"/>
</dbReference>
<dbReference type="AlphaFoldDB" id="A0A424YQV8"/>
<dbReference type="PANTHER" id="PTHR12128:SF66">
    <property type="entry name" value="4-HYDROXY-2-OXOGLUTARATE ALDOLASE, MITOCHONDRIAL"/>
    <property type="match status" value="1"/>
</dbReference>
<evidence type="ECO:0000313" key="4">
    <source>
        <dbReference type="Proteomes" id="UP000284763"/>
    </source>
</evidence>
<organism evidence="3 4">
    <name type="scientific">Methanosalsum natronophilum</name>
    <dbReference type="NCBI Taxonomy" id="768733"/>
    <lineage>
        <taxon>Archaea</taxon>
        <taxon>Methanobacteriati</taxon>
        <taxon>Methanobacteriota</taxon>
        <taxon>Stenosarchaea group</taxon>
        <taxon>Methanomicrobia</taxon>
        <taxon>Methanosarcinales</taxon>
        <taxon>Methanosarcinaceae</taxon>
        <taxon>Methanosalsum</taxon>
    </lineage>
</organism>
<evidence type="ECO:0000256" key="1">
    <source>
        <dbReference type="ARBA" id="ARBA00023239"/>
    </source>
</evidence>
<feature type="transmembrane region" description="Helical" evidence="2">
    <location>
        <begin position="6"/>
        <end position="24"/>
    </location>
</feature>
<protein>
    <submittedName>
        <fullName evidence="3">4-hydroxy-tetrahydrodipicolinate synthase</fullName>
    </submittedName>
</protein>
<evidence type="ECO:0000256" key="2">
    <source>
        <dbReference type="SAM" id="Phobius"/>
    </source>
</evidence>
<reference evidence="3 4" key="1">
    <citation type="submission" date="2018-08" db="EMBL/GenBank/DDBJ databases">
        <title>The metabolism and importance of syntrophic acetate oxidation coupled to methane or sulfide production in haloalkaline environments.</title>
        <authorList>
            <person name="Timmers P.H.A."/>
            <person name="Vavourakis C.D."/>
            <person name="Sorokin D.Y."/>
            <person name="Sinninghe Damste J.S."/>
            <person name="Muyzer G."/>
            <person name="Stams A.J.M."/>
            <person name="Plugge C.M."/>
        </authorList>
    </citation>
    <scope>NUCLEOTIDE SEQUENCE [LARGE SCALE GENOMIC DNA]</scope>
    <source>
        <strain evidence="3">MSAO_Arc3</strain>
    </source>
</reference>
<dbReference type="SUPFAM" id="SSF51569">
    <property type="entry name" value="Aldolase"/>
    <property type="match status" value="1"/>
</dbReference>
<dbReference type="InterPro" id="IPR013785">
    <property type="entry name" value="Aldolase_TIM"/>
</dbReference>